<name>A0A401T179_CHIPU</name>
<evidence type="ECO:0000313" key="4">
    <source>
        <dbReference type="Proteomes" id="UP000287033"/>
    </source>
</evidence>
<evidence type="ECO:0008006" key="5">
    <source>
        <dbReference type="Google" id="ProtNLM"/>
    </source>
</evidence>
<dbReference type="InterPro" id="IPR026779">
    <property type="entry name" value="Camk2n"/>
</dbReference>
<dbReference type="EMBL" id="BEZZ01000821">
    <property type="protein sequence ID" value="GCC36384.1"/>
    <property type="molecule type" value="Genomic_DNA"/>
</dbReference>
<sequence>MSQVLPYNEEKIAHYGEEVGQISFTCRLQDTNNYFGAGQNKRAPKLGQIGRSKRVVIEDDRIDDVLKNMNDKSPPGV</sequence>
<dbReference type="AlphaFoldDB" id="A0A401T179"/>
<evidence type="ECO:0000313" key="3">
    <source>
        <dbReference type="EMBL" id="GCC36384.1"/>
    </source>
</evidence>
<keyword evidence="2" id="KW-0649">Protein kinase inhibitor</keyword>
<dbReference type="PANTHER" id="PTHR31007:SF3">
    <property type="entry name" value="CALCIUM_CALMODULIN-DEPENDENT PROTEIN KINASE II INHIBITOR 1"/>
    <property type="match status" value="1"/>
</dbReference>
<organism evidence="3 4">
    <name type="scientific">Chiloscyllium punctatum</name>
    <name type="common">Brownbanded bambooshark</name>
    <name type="synonym">Hemiscyllium punctatum</name>
    <dbReference type="NCBI Taxonomy" id="137246"/>
    <lineage>
        <taxon>Eukaryota</taxon>
        <taxon>Metazoa</taxon>
        <taxon>Chordata</taxon>
        <taxon>Craniata</taxon>
        <taxon>Vertebrata</taxon>
        <taxon>Chondrichthyes</taxon>
        <taxon>Elasmobranchii</taxon>
        <taxon>Galeomorphii</taxon>
        <taxon>Galeoidea</taxon>
        <taxon>Orectolobiformes</taxon>
        <taxon>Hemiscylliidae</taxon>
        <taxon>Chiloscyllium</taxon>
    </lineage>
</organism>
<dbReference type="OMA" id="DENITHY"/>
<keyword evidence="4" id="KW-1185">Reference proteome</keyword>
<accession>A0A401T179</accession>
<protein>
    <recommendedName>
        <fullName evidence="5">Calcium/calmodulin-dependent protein kinase II inhibitor 2</fullName>
    </recommendedName>
</protein>
<evidence type="ECO:0000256" key="2">
    <source>
        <dbReference type="ARBA" id="ARBA00023013"/>
    </source>
</evidence>
<dbReference type="PANTHER" id="PTHR31007">
    <property type="entry name" value="CALCIUM/CALMODULIN-DEPENDENT PROTEIN KINASE II INHIBITOR 2"/>
    <property type="match status" value="1"/>
</dbReference>
<dbReference type="Proteomes" id="UP000287033">
    <property type="component" value="Unassembled WGS sequence"/>
</dbReference>
<dbReference type="OrthoDB" id="9922824at2759"/>
<gene>
    <name evidence="3" type="ORF">chiPu_0014878</name>
</gene>
<proteinExistence type="inferred from homology"/>
<comment type="caution">
    <text evidence="3">The sequence shown here is derived from an EMBL/GenBank/DDBJ whole genome shotgun (WGS) entry which is preliminary data.</text>
</comment>
<dbReference type="GO" id="GO:0008427">
    <property type="term" value="F:calcium-dependent protein kinase inhibitor activity"/>
    <property type="evidence" value="ECO:0007669"/>
    <property type="project" value="TreeGrafter"/>
</dbReference>
<comment type="similarity">
    <text evidence="1">Belongs to the CAMK2N family.</text>
</comment>
<reference evidence="3 4" key="1">
    <citation type="journal article" date="2018" name="Nat. Ecol. Evol.">
        <title>Shark genomes provide insights into elasmobranch evolution and the origin of vertebrates.</title>
        <authorList>
            <person name="Hara Y"/>
            <person name="Yamaguchi K"/>
            <person name="Onimaru K"/>
            <person name="Kadota M"/>
            <person name="Koyanagi M"/>
            <person name="Keeley SD"/>
            <person name="Tatsumi K"/>
            <person name="Tanaka K"/>
            <person name="Motone F"/>
            <person name="Kageyama Y"/>
            <person name="Nozu R"/>
            <person name="Adachi N"/>
            <person name="Nishimura O"/>
            <person name="Nakagawa R"/>
            <person name="Tanegashima C"/>
            <person name="Kiyatake I"/>
            <person name="Matsumoto R"/>
            <person name="Murakumo K"/>
            <person name="Nishida K"/>
            <person name="Terakita A"/>
            <person name="Kuratani S"/>
            <person name="Sato K"/>
            <person name="Hyodo S Kuraku.S."/>
        </authorList>
    </citation>
    <scope>NUCLEOTIDE SEQUENCE [LARGE SCALE GENOMIC DNA]</scope>
</reference>
<evidence type="ECO:0000256" key="1">
    <source>
        <dbReference type="ARBA" id="ARBA00009996"/>
    </source>
</evidence>
<dbReference type="Pfam" id="PF15170">
    <property type="entry name" value="CaM-KIIN"/>
    <property type="match status" value="1"/>
</dbReference>
<dbReference type="GO" id="GO:0019901">
    <property type="term" value="F:protein kinase binding"/>
    <property type="evidence" value="ECO:0007669"/>
    <property type="project" value="TreeGrafter"/>
</dbReference>